<accession>A0A2G8QYC8</accession>
<comment type="caution">
    <text evidence="4">The sequence shown here is derived from an EMBL/GenBank/DDBJ whole genome shotgun (WGS) entry which is preliminary data.</text>
</comment>
<feature type="domain" description="Thiaminase-2/PQQC" evidence="3">
    <location>
        <begin position="16"/>
        <end position="207"/>
    </location>
</feature>
<keyword evidence="1" id="KW-0378">Hydrolase</keyword>
<evidence type="ECO:0000313" key="5">
    <source>
        <dbReference type="Proteomes" id="UP000231259"/>
    </source>
</evidence>
<dbReference type="OrthoDB" id="3711545at2"/>
<evidence type="ECO:0000256" key="1">
    <source>
        <dbReference type="PIRNR" id="PIRNR003170"/>
    </source>
</evidence>
<dbReference type="InterPro" id="IPR004305">
    <property type="entry name" value="Thiaminase-2/PQQC"/>
</dbReference>
<evidence type="ECO:0000259" key="3">
    <source>
        <dbReference type="Pfam" id="PF03070"/>
    </source>
</evidence>
<keyword evidence="5" id="KW-1185">Reference proteome</keyword>
<comment type="function">
    <text evidence="1">Catalyzes an amino-pyrimidine hydrolysis reaction at the C5' of the pyrimidine moiety of thiamine compounds, a reaction that is part of a thiamine salvage pathway. Thus, catalyzes the conversion of 4-amino-5-aminomethyl-2-methylpyrimidine to 4-amino-5-hydroxymethyl-2-methylpyrimidine (HMP).</text>
</comment>
<dbReference type="RefSeq" id="WP_099913611.1">
    <property type="nucleotide sequence ID" value="NZ_AWWI01000181.1"/>
</dbReference>
<dbReference type="AlphaFoldDB" id="A0A2G8QYC8"/>
<keyword evidence="1" id="KW-0784">Thiamine biosynthesis</keyword>
<dbReference type="PANTHER" id="PTHR43198">
    <property type="entry name" value="BIFUNCTIONAL TH2 PROTEIN"/>
    <property type="match status" value="1"/>
</dbReference>
<dbReference type="InterPro" id="IPR026285">
    <property type="entry name" value="TenA_E"/>
</dbReference>
<dbReference type="UniPathway" id="UPA00060"/>
<dbReference type="EC" id="3.5.99.2" evidence="1"/>
<dbReference type="PANTHER" id="PTHR43198:SF2">
    <property type="entry name" value="SI:CH1073-67J19.1-RELATED"/>
    <property type="match status" value="1"/>
</dbReference>
<dbReference type="GO" id="GO:0009229">
    <property type="term" value="P:thiamine diphosphate biosynthetic process"/>
    <property type="evidence" value="ECO:0007669"/>
    <property type="project" value="UniProtKB-UniPathway"/>
</dbReference>
<dbReference type="GO" id="GO:0005829">
    <property type="term" value="C:cytosol"/>
    <property type="evidence" value="ECO:0007669"/>
    <property type="project" value="TreeGrafter"/>
</dbReference>
<comment type="pathway">
    <text evidence="1">Cofactor biosynthesis; thiamine diphosphate biosynthesis.</text>
</comment>
<evidence type="ECO:0000256" key="2">
    <source>
        <dbReference type="PIRSR" id="PIRSR003170-1"/>
    </source>
</evidence>
<sequence length="216" mass="24127">MLLSDKILSANEAVLDEMLAHRFVADIHADRLADVVFHRYLAYEGKFVTTAISIFAHAVTSAPDIKAQRWLIGVLDALANAQVPYFEDVFARLCIAPPDQVPQEVTAFDVSMLDIARTGRFTDILTAMFAAEWMYWTWCSSAAARQISDPDLRAWVDLHADRGFADQALWLKEAIDTYGEASETNRLSAIFEHVMRLEVAFHSAAYDAAPLREGSS</sequence>
<reference evidence="4 5" key="1">
    <citation type="submission" date="2013-09" db="EMBL/GenBank/DDBJ databases">
        <title>Genome sequencing of Phaeobacter antarcticus sp. nov. SM1211.</title>
        <authorList>
            <person name="Zhang X.-Y."/>
            <person name="Liu C."/>
            <person name="Chen X.-L."/>
            <person name="Xie B.-B."/>
            <person name="Qin Q.-L."/>
            <person name="Rong J.-C."/>
            <person name="Zhang Y.-Z."/>
        </authorList>
    </citation>
    <scope>NUCLEOTIDE SEQUENCE [LARGE SCALE GENOMIC DNA]</scope>
    <source>
        <strain evidence="4 5">SM1211</strain>
    </source>
</reference>
<dbReference type="PIRSF" id="PIRSF003170">
    <property type="entry name" value="Pet18p"/>
    <property type="match status" value="1"/>
</dbReference>
<dbReference type="CDD" id="cd19358">
    <property type="entry name" value="TenA_E_Spr0628-like"/>
    <property type="match status" value="1"/>
</dbReference>
<gene>
    <name evidence="4" type="ORF">P775_26680</name>
</gene>
<dbReference type="InterPro" id="IPR016084">
    <property type="entry name" value="Haem_Oase-like_multi-hlx"/>
</dbReference>
<feature type="active site" description="Proton donor" evidence="2">
    <location>
        <position position="198"/>
    </location>
</feature>
<dbReference type="EMBL" id="AWWI01000181">
    <property type="protein sequence ID" value="PIL14293.1"/>
    <property type="molecule type" value="Genomic_DNA"/>
</dbReference>
<dbReference type="InterPro" id="IPR050967">
    <property type="entry name" value="Thiamine_Salvage_TenA"/>
</dbReference>
<dbReference type="SUPFAM" id="SSF48613">
    <property type="entry name" value="Heme oxygenase-like"/>
    <property type="match status" value="1"/>
</dbReference>
<comment type="similarity">
    <text evidence="1">Belongs to the TenA family.</text>
</comment>
<dbReference type="GO" id="GO:0050334">
    <property type="term" value="F:thiaminase activity"/>
    <property type="evidence" value="ECO:0007669"/>
    <property type="project" value="UniProtKB-UniRule"/>
</dbReference>
<comment type="catalytic activity">
    <reaction evidence="1">
        <text>4-amino-5-aminomethyl-2-methylpyrimidine + H2O = 4-amino-5-hydroxymethyl-2-methylpyrimidine + NH4(+)</text>
        <dbReference type="Rhea" id="RHEA:31799"/>
        <dbReference type="ChEBI" id="CHEBI:15377"/>
        <dbReference type="ChEBI" id="CHEBI:16892"/>
        <dbReference type="ChEBI" id="CHEBI:28938"/>
        <dbReference type="ChEBI" id="CHEBI:63416"/>
        <dbReference type="EC" id="3.5.99.2"/>
    </reaction>
</comment>
<comment type="catalytic activity">
    <reaction evidence="1">
        <text>thiamine + H2O = 5-(2-hydroxyethyl)-4-methylthiazole + 4-amino-5-hydroxymethyl-2-methylpyrimidine + H(+)</text>
        <dbReference type="Rhea" id="RHEA:17509"/>
        <dbReference type="ChEBI" id="CHEBI:15377"/>
        <dbReference type="ChEBI" id="CHEBI:15378"/>
        <dbReference type="ChEBI" id="CHEBI:16892"/>
        <dbReference type="ChEBI" id="CHEBI:17957"/>
        <dbReference type="ChEBI" id="CHEBI:18385"/>
        <dbReference type="EC" id="3.5.99.2"/>
    </reaction>
</comment>
<protein>
    <recommendedName>
        <fullName evidence="1">Aminopyrimidine aminohydrolase</fullName>
        <ecNumber evidence="1">3.5.99.2</ecNumber>
    </recommendedName>
</protein>
<organism evidence="4 5">
    <name type="scientific">Puniceibacterium antarcticum</name>
    <dbReference type="NCBI Taxonomy" id="1206336"/>
    <lineage>
        <taxon>Bacteria</taxon>
        <taxon>Pseudomonadati</taxon>
        <taxon>Pseudomonadota</taxon>
        <taxon>Alphaproteobacteria</taxon>
        <taxon>Rhodobacterales</taxon>
        <taxon>Paracoccaceae</taxon>
        <taxon>Puniceibacterium</taxon>
    </lineage>
</organism>
<proteinExistence type="inferred from homology"/>
<dbReference type="Pfam" id="PF03070">
    <property type="entry name" value="TENA_THI-4"/>
    <property type="match status" value="1"/>
</dbReference>
<evidence type="ECO:0000313" key="4">
    <source>
        <dbReference type="EMBL" id="PIL14293.1"/>
    </source>
</evidence>
<dbReference type="Gene3D" id="1.20.910.10">
    <property type="entry name" value="Heme oxygenase-like"/>
    <property type="match status" value="1"/>
</dbReference>
<name>A0A2G8QYC8_9RHOB</name>
<dbReference type="GO" id="GO:0009228">
    <property type="term" value="P:thiamine biosynthetic process"/>
    <property type="evidence" value="ECO:0007669"/>
    <property type="project" value="UniProtKB-KW"/>
</dbReference>
<dbReference type="Proteomes" id="UP000231259">
    <property type="component" value="Unassembled WGS sequence"/>
</dbReference>